<keyword evidence="3" id="KW-1185">Reference proteome</keyword>
<dbReference type="HOGENOM" id="CLU_3326789_0_0_3"/>
<keyword evidence="1" id="KW-1133">Transmembrane helix</keyword>
<proteinExistence type="predicted"/>
<evidence type="ECO:0000313" key="2">
    <source>
        <dbReference type="EMBL" id="EDX77881.1"/>
    </source>
</evidence>
<reference evidence="2 3" key="1">
    <citation type="submission" date="2008-07" db="EMBL/GenBank/DDBJ databases">
        <authorList>
            <person name="Tandeau de Marsac N."/>
            <person name="Ferriera S."/>
            <person name="Johnson J."/>
            <person name="Kravitz S."/>
            <person name="Beeson K."/>
            <person name="Sutton G."/>
            <person name="Rogers Y.-H."/>
            <person name="Friedman R."/>
            <person name="Frazier M."/>
            <person name="Venter J.C."/>
        </authorList>
    </citation>
    <scope>NUCLEOTIDE SEQUENCE [LARGE SCALE GENOMIC DNA]</scope>
    <source>
        <strain evidence="2 3">PCC 7420</strain>
    </source>
</reference>
<sequence>MRFFFDQQIKLIWIVISPKLLFFFVRFYGLHNPDDQRN</sequence>
<evidence type="ECO:0000256" key="1">
    <source>
        <dbReference type="SAM" id="Phobius"/>
    </source>
</evidence>
<name>B4VJM5_9CYAN</name>
<dbReference type="EMBL" id="DS989843">
    <property type="protein sequence ID" value="EDX77881.1"/>
    <property type="molecule type" value="Genomic_DNA"/>
</dbReference>
<feature type="transmembrane region" description="Helical" evidence="1">
    <location>
        <begin position="12"/>
        <end position="29"/>
    </location>
</feature>
<gene>
    <name evidence="2" type="ORF">MC7420_3205</name>
</gene>
<dbReference type="AlphaFoldDB" id="B4VJM5"/>
<organism evidence="2 3">
    <name type="scientific">Coleofasciculus chthonoplastes PCC 7420</name>
    <dbReference type="NCBI Taxonomy" id="118168"/>
    <lineage>
        <taxon>Bacteria</taxon>
        <taxon>Bacillati</taxon>
        <taxon>Cyanobacteriota</taxon>
        <taxon>Cyanophyceae</taxon>
        <taxon>Coleofasciculales</taxon>
        <taxon>Coleofasciculaceae</taxon>
        <taxon>Coleofasciculus</taxon>
    </lineage>
</organism>
<accession>B4VJM5</accession>
<keyword evidence="1" id="KW-0812">Transmembrane</keyword>
<protein>
    <submittedName>
        <fullName evidence="2">Uncharacterized protein</fullName>
    </submittedName>
</protein>
<evidence type="ECO:0000313" key="3">
    <source>
        <dbReference type="Proteomes" id="UP000003835"/>
    </source>
</evidence>
<keyword evidence="1" id="KW-0472">Membrane</keyword>
<dbReference type="Proteomes" id="UP000003835">
    <property type="component" value="Unassembled WGS sequence"/>
</dbReference>